<evidence type="ECO:0000313" key="2">
    <source>
        <dbReference type="Proteomes" id="UP000315095"/>
    </source>
</evidence>
<reference evidence="2" key="1">
    <citation type="submission" date="2017-01" db="EMBL/GenBank/DDBJ databases">
        <title>Komagataeibacter sp. MSKU9 whole genome sequencing project.</title>
        <authorList>
            <person name="Matsutani M."/>
            <person name="Naloka K."/>
            <person name="Theeragool G."/>
            <person name="Yakushi T."/>
            <person name="Matsushita K."/>
        </authorList>
    </citation>
    <scope>NUCLEOTIDE SEQUENCE [LARGE SCALE GENOMIC DNA]</scope>
    <source>
        <strain evidence="2">MSKU9</strain>
    </source>
</reference>
<dbReference type="RefSeq" id="WP_227002486.1">
    <property type="nucleotide sequence ID" value="NZ_BDLU01000053.1"/>
</dbReference>
<evidence type="ECO:0000313" key="1">
    <source>
        <dbReference type="EMBL" id="GCE84204.1"/>
    </source>
</evidence>
<organism evidence="1 2">
    <name type="scientific">Komagataeibacter diospyri</name>
    <dbReference type="NCBI Taxonomy" id="1932662"/>
    <lineage>
        <taxon>Bacteria</taxon>
        <taxon>Pseudomonadati</taxon>
        <taxon>Pseudomonadota</taxon>
        <taxon>Alphaproteobacteria</taxon>
        <taxon>Acetobacterales</taxon>
        <taxon>Acetobacteraceae</taxon>
        <taxon>Komagataeibacter</taxon>
    </lineage>
</organism>
<gene>
    <name evidence="1" type="ORF">MSKU9_2345</name>
</gene>
<comment type="caution">
    <text evidence="1">The sequence shown here is derived from an EMBL/GenBank/DDBJ whole genome shotgun (WGS) entry which is preliminary data.</text>
</comment>
<dbReference type="EMBL" id="BDLU01000053">
    <property type="protein sequence ID" value="GCE84204.1"/>
    <property type="molecule type" value="Genomic_DNA"/>
</dbReference>
<dbReference type="Proteomes" id="UP000315095">
    <property type="component" value="Unassembled WGS sequence"/>
</dbReference>
<accession>A0A4P5NVD5</accession>
<keyword evidence="2" id="KW-1185">Reference proteome</keyword>
<proteinExistence type="predicted"/>
<sequence>MAKKPVLSIEPEDWTDDKAAFLSLLEPPTPVRDPKDLRLHTRQLADFLRVKFPQRWVGVEIGTLPLRCEMDSGLPSHRADIRASV</sequence>
<protein>
    <submittedName>
        <fullName evidence="1">Uncharacterized protein</fullName>
    </submittedName>
</protein>
<name>A0A4P5NVD5_9PROT</name>
<dbReference type="AlphaFoldDB" id="A0A4P5NVD5"/>